<dbReference type="Gene3D" id="1.20.120.620">
    <property type="entry name" value="Backbone structure of the membrane domain of e. Coli histidine kinase receptor kdpd"/>
    <property type="match status" value="1"/>
</dbReference>
<evidence type="ECO:0000256" key="5">
    <source>
        <dbReference type="ARBA" id="ARBA00022679"/>
    </source>
</evidence>
<organism evidence="15 16">
    <name type="scientific">Shewanella bicestrii</name>
    <dbReference type="NCBI Taxonomy" id="2018305"/>
    <lineage>
        <taxon>Bacteria</taxon>
        <taxon>Pseudomonadati</taxon>
        <taxon>Pseudomonadota</taxon>
        <taxon>Gammaproteobacteria</taxon>
        <taxon>Alteromonadales</taxon>
        <taxon>Shewanellaceae</taxon>
        <taxon>Shewanella</taxon>
    </lineage>
</organism>
<dbReference type="GO" id="GO:0005886">
    <property type="term" value="C:plasma membrane"/>
    <property type="evidence" value="ECO:0007669"/>
    <property type="project" value="TreeGrafter"/>
</dbReference>
<keyword evidence="8 15" id="KW-0418">Kinase</keyword>
<protein>
    <recommendedName>
        <fullName evidence="3">histidine kinase</fullName>
        <ecNumber evidence="3">2.7.13.3</ecNumber>
    </recommendedName>
</protein>
<dbReference type="EC" id="2.7.13.3" evidence="3"/>
<keyword evidence="7" id="KW-0547">Nucleotide-binding</keyword>
<evidence type="ECO:0000259" key="14">
    <source>
        <dbReference type="PROSITE" id="PS50109"/>
    </source>
</evidence>
<dbReference type="SUPFAM" id="SSF47384">
    <property type="entry name" value="Homodimeric domain of signal transducing histidine kinase"/>
    <property type="match status" value="1"/>
</dbReference>
<dbReference type="EMBL" id="CP022358">
    <property type="protein sequence ID" value="ASK67423.1"/>
    <property type="molecule type" value="Genomic_DNA"/>
</dbReference>
<dbReference type="InterPro" id="IPR025201">
    <property type="entry name" value="KdpD_TM"/>
</dbReference>
<feature type="transmembrane region" description="Helical" evidence="13">
    <location>
        <begin position="41"/>
        <end position="58"/>
    </location>
</feature>
<evidence type="ECO:0000256" key="11">
    <source>
        <dbReference type="ARBA" id="ARBA00023012"/>
    </source>
</evidence>
<keyword evidence="12 13" id="KW-0472">Membrane</keyword>
<evidence type="ECO:0000256" key="13">
    <source>
        <dbReference type="SAM" id="Phobius"/>
    </source>
</evidence>
<evidence type="ECO:0000256" key="3">
    <source>
        <dbReference type="ARBA" id="ARBA00012438"/>
    </source>
</evidence>
<dbReference type="InterPro" id="IPR036097">
    <property type="entry name" value="HisK_dim/P_sf"/>
</dbReference>
<name>A0A220UI92_9GAMM</name>
<dbReference type="GO" id="GO:0000155">
    <property type="term" value="F:phosphorelay sensor kinase activity"/>
    <property type="evidence" value="ECO:0007669"/>
    <property type="project" value="InterPro"/>
</dbReference>
<keyword evidence="6 13" id="KW-0812">Transmembrane</keyword>
<evidence type="ECO:0000256" key="7">
    <source>
        <dbReference type="ARBA" id="ARBA00022741"/>
    </source>
</evidence>
<dbReference type="KEGG" id="sbj:CF168_00340"/>
<keyword evidence="16" id="KW-1185">Reference proteome</keyword>
<evidence type="ECO:0000256" key="9">
    <source>
        <dbReference type="ARBA" id="ARBA00022840"/>
    </source>
</evidence>
<dbReference type="CDD" id="cd00082">
    <property type="entry name" value="HisKA"/>
    <property type="match status" value="1"/>
</dbReference>
<dbReference type="InterPro" id="IPR003594">
    <property type="entry name" value="HATPase_dom"/>
</dbReference>
<evidence type="ECO:0000256" key="12">
    <source>
        <dbReference type="ARBA" id="ARBA00023136"/>
    </source>
</evidence>
<evidence type="ECO:0000256" key="4">
    <source>
        <dbReference type="ARBA" id="ARBA00022553"/>
    </source>
</evidence>
<dbReference type="AlphaFoldDB" id="A0A220UI92"/>
<keyword evidence="4" id="KW-0597">Phosphoprotein</keyword>
<dbReference type="InterPro" id="IPR005467">
    <property type="entry name" value="His_kinase_dom"/>
</dbReference>
<comment type="subcellular location">
    <subcellularLocation>
        <location evidence="2">Membrane</location>
        <topology evidence="2">Multi-pass membrane protein</topology>
    </subcellularLocation>
</comment>
<dbReference type="CDD" id="cd00075">
    <property type="entry name" value="HATPase"/>
    <property type="match status" value="1"/>
</dbReference>
<dbReference type="Pfam" id="PF00512">
    <property type="entry name" value="HisKA"/>
    <property type="match status" value="1"/>
</dbReference>
<feature type="transmembrane region" description="Helical" evidence="13">
    <location>
        <begin position="18"/>
        <end position="35"/>
    </location>
</feature>
<reference evidence="15 16" key="1">
    <citation type="submission" date="2017-07" db="EMBL/GenBank/DDBJ databases">
        <title>Phenotypical and genomic characterization of a clinical isolate of Shewanella bicestrii sp. nov. producing an extended-spectrum beta-lactamase and a new oxacillinase variant.</title>
        <authorList>
            <person name="Jousset A.B."/>
            <person name="Bonnin R.A."/>
            <person name="Girlich D."/>
            <person name="Dabos L."/>
            <person name="Potron A."/>
            <person name="Dortet L."/>
            <person name="Glaser P."/>
            <person name="Naas T."/>
        </authorList>
    </citation>
    <scope>NUCLEOTIDE SEQUENCE [LARGE SCALE GENOMIC DNA]</scope>
    <source>
        <strain evidence="15 16">JAB-1</strain>
    </source>
</reference>
<accession>A0A220UI92</accession>
<keyword evidence="9" id="KW-0067">ATP-binding</keyword>
<evidence type="ECO:0000313" key="16">
    <source>
        <dbReference type="Proteomes" id="UP000198367"/>
    </source>
</evidence>
<gene>
    <name evidence="15" type="ORF">CF168_00340</name>
</gene>
<dbReference type="RefSeq" id="WP_089066621.1">
    <property type="nucleotide sequence ID" value="NZ_CP022358.1"/>
</dbReference>
<dbReference type="GO" id="GO:0005524">
    <property type="term" value="F:ATP binding"/>
    <property type="evidence" value="ECO:0007669"/>
    <property type="project" value="UniProtKB-KW"/>
</dbReference>
<dbReference type="Gene3D" id="3.30.565.10">
    <property type="entry name" value="Histidine kinase-like ATPase, C-terminal domain"/>
    <property type="match status" value="1"/>
</dbReference>
<evidence type="ECO:0000256" key="1">
    <source>
        <dbReference type="ARBA" id="ARBA00000085"/>
    </source>
</evidence>
<dbReference type="InterPro" id="IPR038318">
    <property type="entry name" value="KdpD_sf"/>
</dbReference>
<evidence type="ECO:0000256" key="10">
    <source>
        <dbReference type="ARBA" id="ARBA00022989"/>
    </source>
</evidence>
<evidence type="ECO:0000256" key="2">
    <source>
        <dbReference type="ARBA" id="ARBA00004141"/>
    </source>
</evidence>
<dbReference type="Gene3D" id="1.10.287.130">
    <property type="match status" value="1"/>
</dbReference>
<dbReference type="InterPro" id="IPR052023">
    <property type="entry name" value="Histidine_kinase_KdpD"/>
</dbReference>
<evidence type="ECO:0000313" key="15">
    <source>
        <dbReference type="EMBL" id="ASK67423.1"/>
    </source>
</evidence>
<feature type="domain" description="Histidine kinase" evidence="14">
    <location>
        <begin position="134"/>
        <end position="345"/>
    </location>
</feature>
<dbReference type="SMART" id="SM00388">
    <property type="entry name" value="HisKA"/>
    <property type="match status" value="1"/>
</dbReference>
<sequence length="348" mass="38390">MTFANTASINQYWRTHPALFTAMLLVIALLTSYLIDHFSGSAIAVLLILQLAVVAVALQCSANYAYFVAVFGAVSFNFLFTTPRYSLQMFNVEDIVNLSVFLLVALTSSKLAEHYRRQQQALEQAQLRNSILLSVSHDLRTPLATIIGTLTTLKEYQAKLSPEQNEELIDSAAAESHRLHQYIENLLQATKLQHGALKFSLDEANLREVLQRTIARFQTAQPRIQIHSEPELPPLMICSSLIEQAIFNVLDNALRYSPAELPVTVNLYRHQQLLRIDIQDLGQGIAPADAEAIFELFYRQHPSTDGGAGLGLAVAKGIITAHRGCIGAETVAQGSLIRIALPITTEAA</sequence>
<feature type="transmembrane region" description="Helical" evidence="13">
    <location>
        <begin position="65"/>
        <end position="83"/>
    </location>
</feature>
<keyword evidence="10 13" id="KW-1133">Transmembrane helix</keyword>
<dbReference type="Pfam" id="PF13493">
    <property type="entry name" value="DUF4118"/>
    <property type="match status" value="1"/>
</dbReference>
<evidence type="ECO:0000256" key="8">
    <source>
        <dbReference type="ARBA" id="ARBA00022777"/>
    </source>
</evidence>
<dbReference type="SMART" id="SM00387">
    <property type="entry name" value="HATPase_c"/>
    <property type="match status" value="1"/>
</dbReference>
<keyword evidence="5" id="KW-0808">Transferase</keyword>
<dbReference type="Proteomes" id="UP000198367">
    <property type="component" value="Chromosome"/>
</dbReference>
<keyword evidence="11" id="KW-0902">Two-component regulatory system</keyword>
<evidence type="ECO:0000256" key="6">
    <source>
        <dbReference type="ARBA" id="ARBA00022692"/>
    </source>
</evidence>
<dbReference type="InterPro" id="IPR003661">
    <property type="entry name" value="HisK_dim/P_dom"/>
</dbReference>
<dbReference type="PRINTS" id="PR00344">
    <property type="entry name" value="BCTRLSENSOR"/>
</dbReference>
<dbReference type="InterPro" id="IPR004358">
    <property type="entry name" value="Sig_transdc_His_kin-like_C"/>
</dbReference>
<dbReference type="PROSITE" id="PS50109">
    <property type="entry name" value="HIS_KIN"/>
    <property type="match status" value="1"/>
</dbReference>
<proteinExistence type="predicted"/>
<dbReference type="PANTHER" id="PTHR45569">
    <property type="entry name" value="SENSOR PROTEIN KDPD"/>
    <property type="match status" value="1"/>
</dbReference>
<comment type="catalytic activity">
    <reaction evidence="1">
        <text>ATP + protein L-histidine = ADP + protein N-phospho-L-histidine.</text>
        <dbReference type="EC" id="2.7.13.3"/>
    </reaction>
</comment>
<dbReference type="SUPFAM" id="SSF55874">
    <property type="entry name" value="ATPase domain of HSP90 chaperone/DNA topoisomerase II/histidine kinase"/>
    <property type="match status" value="1"/>
</dbReference>
<dbReference type="Pfam" id="PF02518">
    <property type="entry name" value="HATPase_c"/>
    <property type="match status" value="1"/>
</dbReference>
<dbReference type="PANTHER" id="PTHR45569:SF1">
    <property type="entry name" value="SENSOR PROTEIN KDPD"/>
    <property type="match status" value="1"/>
</dbReference>
<dbReference type="InterPro" id="IPR036890">
    <property type="entry name" value="HATPase_C_sf"/>
</dbReference>